<proteinExistence type="predicted"/>
<protein>
    <submittedName>
        <fullName evidence="1">Uncharacterized protein</fullName>
    </submittedName>
</protein>
<keyword evidence="2" id="KW-1185">Reference proteome</keyword>
<evidence type="ECO:0000313" key="2">
    <source>
        <dbReference type="Proteomes" id="UP000821865"/>
    </source>
</evidence>
<sequence length="290" mass="32289">MFALIRFLDDFEKKEYTVPVKDIKDFYLANEQDFSRNKVYRTLWVEEDNPENNGTYPSQVLLQASGSSRDENYFVEYPDFEVPPSLAQENPPSPIPSTMTGDLMRQPAEEPLAAAHLEAATEKAFTNIGGGRVREPSRFPDHPDNVPSVFKHKPASRRDAVVRFERSANRRSTPSQSFKRSQLPNLPGHMNMMVEACSSAATDCEATSVAQIKELYNNLGNPPGNIDVIYDGTWLTQGHSSHVAVGYIIEMYTGLVVDHIIGNADETPLTFDMAPNATLSEKGIFDVEAA</sequence>
<organism evidence="1 2">
    <name type="scientific">Dermacentor silvarum</name>
    <name type="common">Tick</name>
    <dbReference type="NCBI Taxonomy" id="543639"/>
    <lineage>
        <taxon>Eukaryota</taxon>
        <taxon>Metazoa</taxon>
        <taxon>Ecdysozoa</taxon>
        <taxon>Arthropoda</taxon>
        <taxon>Chelicerata</taxon>
        <taxon>Arachnida</taxon>
        <taxon>Acari</taxon>
        <taxon>Parasitiformes</taxon>
        <taxon>Ixodida</taxon>
        <taxon>Ixodoidea</taxon>
        <taxon>Ixodidae</taxon>
        <taxon>Rhipicephalinae</taxon>
        <taxon>Dermacentor</taxon>
    </lineage>
</organism>
<evidence type="ECO:0000313" key="1">
    <source>
        <dbReference type="EMBL" id="KAH7940636.1"/>
    </source>
</evidence>
<name>A0ACB8CD87_DERSI</name>
<dbReference type="Proteomes" id="UP000821865">
    <property type="component" value="Chromosome 7"/>
</dbReference>
<reference evidence="1" key="1">
    <citation type="submission" date="2020-05" db="EMBL/GenBank/DDBJ databases">
        <title>Large-scale comparative analyses of tick genomes elucidate their genetic diversity and vector capacities.</title>
        <authorList>
            <person name="Jia N."/>
            <person name="Wang J."/>
            <person name="Shi W."/>
            <person name="Du L."/>
            <person name="Sun Y."/>
            <person name="Zhan W."/>
            <person name="Jiang J."/>
            <person name="Wang Q."/>
            <person name="Zhang B."/>
            <person name="Ji P."/>
            <person name="Sakyi L.B."/>
            <person name="Cui X."/>
            <person name="Yuan T."/>
            <person name="Jiang B."/>
            <person name="Yang W."/>
            <person name="Lam T.T.-Y."/>
            <person name="Chang Q."/>
            <person name="Ding S."/>
            <person name="Wang X."/>
            <person name="Zhu J."/>
            <person name="Ruan X."/>
            <person name="Zhao L."/>
            <person name="Wei J."/>
            <person name="Que T."/>
            <person name="Du C."/>
            <person name="Cheng J."/>
            <person name="Dai P."/>
            <person name="Han X."/>
            <person name="Huang E."/>
            <person name="Gao Y."/>
            <person name="Liu J."/>
            <person name="Shao H."/>
            <person name="Ye R."/>
            <person name="Li L."/>
            <person name="Wei W."/>
            <person name="Wang X."/>
            <person name="Wang C."/>
            <person name="Yang T."/>
            <person name="Huo Q."/>
            <person name="Li W."/>
            <person name="Guo W."/>
            <person name="Chen H."/>
            <person name="Zhou L."/>
            <person name="Ni X."/>
            <person name="Tian J."/>
            <person name="Zhou Y."/>
            <person name="Sheng Y."/>
            <person name="Liu T."/>
            <person name="Pan Y."/>
            <person name="Xia L."/>
            <person name="Li J."/>
            <person name="Zhao F."/>
            <person name="Cao W."/>
        </authorList>
    </citation>
    <scope>NUCLEOTIDE SEQUENCE</scope>
    <source>
        <strain evidence="1">Dsil-2018</strain>
    </source>
</reference>
<gene>
    <name evidence="1" type="ORF">HPB49_002735</name>
</gene>
<comment type="caution">
    <text evidence="1">The sequence shown here is derived from an EMBL/GenBank/DDBJ whole genome shotgun (WGS) entry which is preliminary data.</text>
</comment>
<dbReference type="EMBL" id="CM023476">
    <property type="protein sequence ID" value="KAH7940636.1"/>
    <property type="molecule type" value="Genomic_DNA"/>
</dbReference>
<accession>A0ACB8CD87</accession>